<evidence type="ECO:0000313" key="1">
    <source>
        <dbReference type="EMBL" id="MCT2588757.1"/>
    </source>
</evidence>
<reference evidence="1 2" key="1">
    <citation type="submission" date="2021-10" db="EMBL/GenBank/DDBJ databases">
        <title>Streptomyces gossypii sp. nov., isolated from soil collected from cotton field.</title>
        <authorList>
            <person name="Ge X."/>
            <person name="Chen X."/>
            <person name="Liu W."/>
        </authorList>
    </citation>
    <scope>NUCLEOTIDE SEQUENCE [LARGE SCALE GENOMIC DNA]</scope>
    <source>
        <strain evidence="1 2">N2-109</strain>
    </source>
</reference>
<dbReference type="Proteomes" id="UP001156389">
    <property type="component" value="Unassembled WGS sequence"/>
</dbReference>
<accession>A0ABT2JLK1</accession>
<organism evidence="1 2">
    <name type="scientific">Streptomyces gossypii</name>
    <dbReference type="NCBI Taxonomy" id="2883101"/>
    <lineage>
        <taxon>Bacteria</taxon>
        <taxon>Bacillati</taxon>
        <taxon>Actinomycetota</taxon>
        <taxon>Actinomycetes</taxon>
        <taxon>Kitasatosporales</taxon>
        <taxon>Streptomycetaceae</taxon>
        <taxon>Streptomyces</taxon>
    </lineage>
</organism>
<dbReference type="EMBL" id="JAJAGO010000001">
    <property type="protein sequence ID" value="MCT2588757.1"/>
    <property type="molecule type" value="Genomic_DNA"/>
</dbReference>
<gene>
    <name evidence="1" type="ORF">LHJ74_02175</name>
</gene>
<evidence type="ECO:0000313" key="2">
    <source>
        <dbReference type="Proteomes" id="UP001156389"/>
    </source>
</evidence>
<protein>
    <submittedName>
        <fullName evidence="1">Uncharacterized protein</fullName>
    </submittedName>
</protein>
<sequence>MEGVPNHIAAGDIELADRTLNAMGVTDSGYRGVGWSVQLLDQLRDLPQERRRSLARSLVERYHRIEDASEFRTRTLLLAGILAADLPEDPLSAERVEVLDDLGECHSFWYEEHFSVLVEAELAAGRSLTPAATAAFRRSGMEYGSPAAPLGRAGEKPTDPVLNVGEKWAERAMEQVGPGPDDPWRALLAHALTATSAKPSAKWDRLARQLVEPLGPELVREKVVSWFALVGVPRTFRVKPVFCEDRHFNEVFDPYNALALRGLAWLLSLLPPHSDAARAIGALVETSLKKVPGRGPRSAKVAHAGALALGRVDSEPALAELDRLAARVTHKGTAKVIATALEAHTRLPLV</sequence>
<name>A0ABT2JLK1_9ACTN</name>
<proteinExistence type="predicted"/>
<comment type="caution">
    <text evidence="1">The sequence shown here is derived from an EMBL/GenBank/DDBJ whole genome shotgun (WGS) entry which is preliminary data.</text>
</comment>
<keyword evidence="2" id="KW-1185">Reference proteome</keyword>
<dbReference type="RefSeq" id="WP_260215678.1">
    <property type="nucleotide sequence ID" value="NZ_JAJAGO010000001.1"/>
</dbReference>